<dbReference type="SUPFAM" id="SSF56112">
    <property type="entry name" value="Protein kinase-like (PK-like)"/>
    <property type="match status" value="1"/>
</dbReference>
<dbReference type="PROSITE" id="PS50011">
    <property type="entry name" value="PROTEIN_KINASE_DOM"/>
    <property type="match status" value="1"/>
</dbReference>
<dbReference type="Gene3D" id="3.30.200.20">
    <property type="entry name" value="Phosphorylase Kinase, domain 1"/>
    <property type="match status" value="1"/>
</dbReference>
<dbReference type="Gene3D" id="1.10.510.10">
    <property type="entry name" value="Transferase(Phosphotransferase) domain 1"/>
    <property type="match status" value="1"/>
</dbReference>
<dbReference type="InterPro" id="IPR011009">
    <property type="entry name" value="Kinase-like_dom_sf"/>
</dbReference>
<dbReference type="GO" id="GO:0004674">
    <property type="term" value="F:protein serine/threonine kinase activity"/>
    <property type="evidence" value="ECO:0007669"/>
    <property type="project" value="TreeGrafter"/>
</dbReference>
<keyword evidence="3" id="KW-1185">Reference proteome</keyword>
<sequence>MSIDQQQQQQQQEQHEARIVRNIAHAVEEYAAGLTRDAKFLNQTEIESSVAVFHSSEIVLGKLLGKGGFSQVYEASTFNLMQTQPSAAASEMNLARRIVESTAVDYRGQATYALKHLDKKLLQNPDEFCAAAADLYVEAKYMSRFNHPNILKLRGMANGGTAAFQEGRYNSFFILTDRLSDTLDSRIERWSRQGQNRQDSIVVKSKYALQVASALEYLHERRIVFRDVKPMNIGFKTDDTVQLFDFGLCRELPDPISYDVEETFKMSNAGTKRYMAPEIYINSCYNLKVDCYSWAAVFYEMLSLEKPYSRISDIEFQTLVLGQGLRPKISHLRLPQSVDLLIQQAWTQHATQRPSTKAIRITLEQIISRWEQEQEMQQQQQAMAMHVAAPVQNSAAMITTPTTATIAEPQRPPAFFRSVSTPMYDSDTMMAPRPASNPMFAAGSGSGSDTNMTAWHDPQLHQVPLPPSPTHLFTFDQDLAAFNQQQQTILKKKNSTASADATLTTENSTACWDQDLSICTFDYSLSSLMELEKDQALASSKRTSFLEVGAFGFDTPKN</sequence>
<evidence type="ECO:0000313" key="2">
    <source>
        <dbReference type="EMBL" id="CAB9516936.1"/>
    </source>
</evidence>
<proteinExistence type="predicted"/>
<evidence type="ECO:0000313" key="3">
    <source>
        <dbReference type="Proteomes" id="UP001153069"/>
    </source>
</evidence>
<dbReference type="Pfam" id="PF00069">
    <property type="entry name" value="Pkinase"/>
    <property type="match status" value="1"/>
</dbReference>
<dbReference type="AlphaFoldDB" id="A0A9N8E8Z3"/>
<reference evidence="2" key="1">
    <citation type="submission" date="2020-06" db="EMBL/GenBank/DDBJ databases">
        <authorList>
            <consortium name="Plant Systems Biology data submission"/>
        </authorList>
    </citation>
    <scope>NUCLEOTIDE SEQUENCE</scope>
    <source>
        <strain evidence="2">D6</strain>
    </source>
</reference>
<organism evidence="2 3">
    <name type="scientific">Seminavis robusta</name>
    <dbReference type="NCBI Taxonomy" id="568900"/>
    <lineage>
        <taxon>Eukaryota</taxon>
        <taxon>Sar</taxon>
        <taxon>Stramenopiles</taxon>
        <taxon>Ochrophyta</taxon>
        <taxon>Bacillariophyta</taxon>
        <taxon>Bacillariophyceae</taxon>
        <taxon>Bacillariophycidae</taxon>
        <taxon>Naviculales</taxon>
        <taxon>Naviculaceae</taxon>
        <taxon>Seminavis</taxon>
    </lineage>
</organism>
<dbReference type="Proteomes" id="UP001153069">
    <property type="component" value="Unassembled WGS sequence"/>
</dbReference>
<dbReference type="OrthoDB" id="48004at2759"/>
<protein>
    <submittedName>
        <fullName evidence="2">Probable LIM domain-containing serine/threonine-protein kinase DDB</fullName>
    </submittedName>
</protein>
<dbReference type="SMART" id="SM00220">
    <property type="entry name" value="S_TKc"/>
    <property type="match status" value="1"/>
</dbReference>
<keyword evidence="2" id="KW-0418">Kinase</keyword>
<comment type="caution">
    <text evidence="2">The sequence shown here is derived from an EMBL/GenBank/DDBJ whole genome shotgun (WGS) entry which is preliminary data.</text>
</comment>
<evidence type="ECO:0000259" key="1">
    <source>
        <dbReference type="PROSITE" id="PS50011"/>
    </source>
</evidence>
<keyword evidence="2" id="KW-0808">Transferase</keyword>
<feature type="domain" description="Protein kinase" evidence="1">
    <location>
        <begin position="58"/>
        <end position="367"/>
    </location>
</feature>
<gene>
    <name evidence="2" type="ORF">SEMRO_816_G206710.1</name>
</gene>
<dbReference type="GO" id="GO:0005524">
    <property type="term" value="F:ATP binding"/>
    <property type="evidence" value="ECO:0007669"/>
    <property type="project" value="InterPro"/>
</dbReference>
<dbReference type="InterPro" id="IPR000719">
    <property type="entry name" value="Prot_kinase_dom"/>
</dbReference>
<dbReference type="PANTHER" id="PTHR44329">
    <property type="entry name" value="SERINE/THREONINE-PROTEIN KINASE TNNI3K-RELATED"/>
    <property type="match status" value="1"/>
</dbReference>
<dbReference type="InterPro" id="IPR051681">
    <property type="entry name" value="Ser/Thr_Kinases-Pseudokinases"/>
</dbReference>
<dbReference type="EMBL" id="CAICTM010000815">
    <property type="protein sequence ID" value="CAB9516936.1"/>
    <property type="molecule type" value="Genomic_DNA"/>
</dbReference>
<name>A0A9N8E8Z3_9STRA</name>
<accession>A0A9N8E8Z3</accession>